<evidence type="ECO:0000313" key="2">
    <source>
        <dbReference type="Proteomes" id="UP000887565"/>
    </source>
</evidence>
<name>A0A915L5D9_ROMCU</name>
<feature type="region of interest" description="Disordered" evidence="1">
    <location>
        <begin position="27"/>
        <end position="104"/>
    </location>
</feature>
<feature type="compositionally biased region" description="Basic and acidic residues" evidence="1">
    <location>
        <begin position="42"/>
        <end position="54"/>
    </location>
</feature>
<accession>A0A915L5D9</accession>
<dbReference type="WBParaSite" id="nRc.2.0.1.t44990-RA">
    <property type="protein sequence ID" value="nRc.2.0.1.t44990-RA"/>
    <property type="gene ID" value="nRc.2.0.1.g44990"/>
</dbReference>
<protein>
    <submittedName>
        <fullName evidence="3">Uncharacterized protein</fullName>
    </submittedName>
</protein>
<feature type="compositionally biased region" description="Acidic residues" evidence="1">
    <location>
        <begin position="63"/>
        <end position="81"/>
    </location>
</feature>
<feature type="compositionally biased region" description="Acidic residues" evidence="1">
    <location>
        <begin position="27"/>
        <end position="41"/>
    </location>
</feature>
<keyword evidence="2" id="KW-1185">Reference proteome</keyword>
<dbReference type="Proteomes" id="UP000887565">
    <property type="component" value="Unplaced"/>
</dbReference>
<dbReference type="AlphaFoldDB" id="A0A915L5D9"/>
<proteinExistence type="predicted"/>
<evidence type="ECO:0000256" key="1">
    <source>
        <dbReference type="SAM" id="MobiDB-lite"/>
    </source>
</evidence>
<organism evidence="2 3">
    <name type="scientific">Romanomermis culicivorax</name>
    <name type="common">Nematode worm</name>
    <dbReference type="NCBI Taxonomy" id="13658"/>
    <lineage>
        <taxon>Eukaryota</taxon>
        <taxon>Metazoa</taxon>
        <taxon>Ecdysozoa</taxon>
        <taxon>Nematoda</taxon>
        <taxon>Enoplea</taxon>
        <taxon>Dorylaimia</taxon>
        <taxon>Mermithida</taxon>
        <taxon>Mermithoidea</taxon>
        <taxon>Mermithidae</taxon>
        <taxon>Romanomermis</taxon>
    </lineage>
</organism>
<reference evidence="3" key="1">
    <citation type="submission" date="2022-11" db="UniProtKB">
        <authorList>
            <consortium name="WormBaseParasite"/>
        </authorList>
    </citation>
    <scope>IDENTIFICATION</scope>
</reference>
<sequence>MSKRKALEIIDNLSISKVDVPADYVSSDDDQFILPPIDEDETPAKVLHENRPEIRPNQGLDSEALDSEYSDGPQFDEDDLDNVPYSESDTEDVSDDFLLGKNGN</sequence>
<evidence type="ECO:0000313" key="3">
    <source>
        <dbReference type="WBParaSite" id="nRc.2.0.1.t44990-RA"/>
    </source>
</evidence>